<dbReference type="PaxDb" id="768679-TTX_1544"/>
<feature type="domain" description="CN hydrolase" evidence="1">
    <location>
        <begin position="1"/>
        <end position="218"/>
    </location>
</feature>
<dbReference type="AlphaFoldDB" id="G4RKS5"/>
<dbReference type="Gene3D" id="3.60.110.10">
    <property type="entry name" value="Carbon-nitrogen hydrolase"/>
    <property type="match status" value="1"/>
</dbReference>
<protein>
    <submittedName>
        <fullName evidence="2">Predicted amidohydrolase</fullName>
    </submittedName>
</protein>
<dbReference type="InterPro" id="IPR036526">
    <property type="entry name" value="C-N_Hydrolase_sf"/>
</dbReference>
<dbReference type="PATRIC" id="fig|768679.9.peg.1563"/>
<dbReference type="Pfam" id="PF00795">
    <property type="entry name" value="CN_hydrolase"/>
    <property type="match status" value="1"/>
</dbReference>
<dbReference type="PROSITE" id="PS50263">
    <property type="entry name" value="CN_HYDROLASE"/>
    <property type="match status" value="1"/>
</dbReference>
<evidence type="ECO:0000313" key="2">
    <source>
        <dbReference type="EMBL" id="CCC82170.1"/>
    </source>
</evidence>
<dbReference type="GeneID" id="11262422"/>
<dbReference type="Proteomes" id="UP000002654">
    <property type="component" value="Chromosome"/>
</dbReference>
<name>G4RKS5_THETK</name>
<evidence type="ECO:0000313" key="3">
    <source>
        <dbReference type="Proteomes" id="UP000002654"/>
    </source>
</evidence>
<dbReference type="CDD" id="cd07197">
    <property type="entry name" value="nitrilase"/>
    <property type="match status" value="1"/>
</dbReference>
<dbReference type="KEGG" id="ttn:TTX_1544"/>
<proteinExistence type="predicted"/>
<dbReference type="SUPFAM" id="SSF56317">
    <property type="entry name" value="Carbon-nitrogen hydrolase"/>
    <property type="match status" value="1"/>
</dbReference>
<gene>
    <name evidence="2" type="ordered locus">TTX_1544</name>
</gene>
<dbReference type="PANTHER" id="PTHR23088:SF27">
    <property type="entry name" value="DEAMINATED GLUTATHIONE AMIDASE"/>
    <property type="match status" value="1"/>
</dbReference>
<dbReference type="OrthoDB" id="41015at2157"/>
<evidence type="ECO:0000259" key="1">
    <source>
        <dbReference type="PROSITE" id="PS50263"/>
    </source>
</evidence>
<dbReference type="PANTHER" id="PTHR23088">
    <property type="entry name" value="NITRILASE-RELATED"/>
    <property type="match status" value="1"/>
</dbReference>
<accession>G4RKS5</accession>
<dbReference type="eggNOG" id="arCOG00062">
    <property type="taxonomic scope" value="Archaea"/>
</dbReference>
<sequence length="244" mass="27138">MFLAIVQVAKGSSPDKVIDILSTINADVVVLPENWISRVVSEEELAEIFSRMPKFPILVPGAFYVKNNNVVKSKAYVLKNGTVTDFCEKIFPSHAVGESLRVSAGDKLCITEHGWLKVGVLICVDLVYPELARFYSARGVNLLLNPANITRDRVSLWRSLAVARAFENHMYVAFVNNVRAVYPDGREVDGGSSVTSPNGVIVEEMGGEEGFKLAELHKEEVDYAKARRKYVDDVKRLSYSSLRL</sequence>
<dbReference type="InterPro" id="IPR003010">
    <property type="entry name" value="C-N_Hydrolase"/>
</dbReference>
<dbReference type="HOGENOM" id="CLU_030130_3_8_2"/>
<dbReference type="RefSeq" id="WP_014127424.1">
    <property type="nucleotide sequence ID" value="NC_016070.1"/>
</dbReference>
<dbReference type="STRING" id="768679.TTX_1544"/>
<dbReference type="EMBL" id="FN869859">
    <property type="protein sequence ID" value="CCC82170.1"/>
    <property type="molecule type" value="Genomic_DNA"/>
</dbReference>
<keyword evidence="3" id="KW-1185">Reference proteome</keyword>
<reference evidence="2 3" key="1">
    <citation type="journal article" date="2011" name="PLoS ONE">
        <title>The complete genome sequence of Thermoproteus tenax: a physiologically versatile member of the Crenarchaeota.</title>
        <authorList>
            <person name="Siebers B."/>
            <person name="Zaparty M."/>
            <person name="Raddatz G."/>
            <person name="Tjaden B."/>
            <person name="Albers S.V."/>
            <person name="Bell S.D."/>
            <person name="Blombach F."/>
            <person name="Kletzin A."/>
            <person name="Kyrpides N."/>
            <person name="Lanz C."/>
            <person name="Plagens A."/>
            <person name="Rampp M."/>
            <person name="Rosinus A."/>
            <person name="von Jan M."/>
            <person name="Makarova K.S."/>
            <person name="Klenk H.P."/>
            <person name="Schuster S.C."/>
            <person name="Hensel R."/>
        </authorList>
    </citation>
    <scope>NUCLEOTIDE SEQUENCE [LARGE SCALE GENOMIC DNA]</scope>
    <source>
        <strain evidence="3">ATCC 35583 / DSM 2078 / JCM 9277 / NBRC 100435 / Kra 1</strain>
    </source>
</reference>
<organism evidence="2 3">
    <name type="scientific">Thermoproteus tenax (strain ATCC 35583 / DSM 2078 / JCM 9277 / NBRC 100435 / Kra 1)</name>
    <dbReference type="NCBI Taxonomy" id="768679"/>
    <lineage>
        <taxon>Archaea</taxon>
        <taxon>Thermoproteota</taxon>
        <taxon>Thermoprotei</taxon>
        <taxon>Thermoproteales</taxon>
        <taxon>Thermoproteaceae</taxon>
        <taxon>Thermoproteus</taxon>
    </lineage>
</organism>